<proteinExistence type="predicted"/>
<dbReference type="InterPro" id="IPR008927">
    <property type="entry name" value="6-PGluconate_DH-like_C_sf"/>
</dbReference>
<gene>
    <name evidence="5" type="primary">mtlK</name>
    <name evidence="5" type="ORF">GCM10011498_30490</name>
</gene>
<reference evidence="5" key="1">
    <citation type="journal article" date="2014" name="Int. J. Syst. Evol. Microbiol.">
        <title>Complete genome sequence of Corynebacterium casei LMG S-19264T (=DSM 44701T), isolated from a smear-ripened cheese.</title>
        <authorList>
            <consortium name="US DOE Joint Genome Institute (JGI-PGF)"/>
            <person name="Walter F."/>
            <person name="Albersmeier A."/>
            <person name="Kalinowski J."/>
            <person name="Ruckert C."/>
        </authorList>
    </citation>
    <scope>NUCLEOTIDE SEQUENCE</scope>
    <source>
        <strain evidence="5">CGMCC 1.15880</strain>
    </source>
</reference>
<protein>
    <submittedName>
        <fullName evidence="5">Mannitol 2-dehydrogenase</fullName>
    </submittedName>
</protein>
<feature type="region of interest" description="Disordered" evidence="2">
    <location>
        <begin position="1"/>
        <end position="24"/>
    </location>
</feature>
<dbReference type="Gene3D" id="1.10.1040.10">
    <property type="entry name" value="N-(1-d-carboxylethyl)-l-norvaline Dehydrogenase, domain 2"/>
    <property type="match status" value="1"/>
</dbReference>
<sequence>MDFQDTTGRESGPGSPYGHPKARHTKMKPLVPLSDSSLGQLASDIRTPKYDRANLTAGMVHIGLGNFHRAHQAWYTHRLFDAGKNHDWAIVGAGVRPSDALQREKLLAQNCLTTLIELDPSGTSAEICGAMIDYLPVEPTNQALITCMARPEIRIVSLTVTEGGYYLDAATGGFDAGHPEIRHDAENPAEPRTAFGAMIAALRLRRESGTGPFTCMSCDNLQGNGTVLHQTLTSLARLSDPDLAAWIDQNCSFPDSMVDCIVPATGPKEIALAAAFGVADNAPVTHENFRQWVIEDNFCAGRPSWDDAGAVLVNDVDLYETMKIRMLNGGHQIIAGAGDLLGLETVAQAMAHPQLNALMRKVETEEIVPHIAPVPNITPLAYLDLITARFSNSEIFDTTRRVAFDGSSRQPGFIIPSIRDGLQSGAPVEGLALVSAIWARYCQGHREDGSTIAPNDPHWEDLTQTAQEAADAPMRWLEMSQYYGDLGQNQRFADAFTQWFEKIQTKGLEDTLEGYLNS</sequence>
<feature type="domain" description="Mannitol dehydrogenase C-terminal" evidence="4">
    <location>
        <begin position="315"/>
        <end position="503"/>
    </location>
</feature>
<dbReference type="GO" id="GO:0016616">
    <property type="term" value="F:oxidoreductase activity, acting on the CH-OH group of donors, NAD or NADP as acceptor"/>
    <property type="evidence" value="ECO:0007669"/>
    <property type="project" value="TreeGrafter"/>
</dbReference>
<dbReference type="InterPro" id="IPR000669">
    <property type="entry name" value="Mannitol_DH"/>
</dbReference>
<comment type="caution">
    <text evidence="5">The sequence shown here is derived from an EMBL/GenBank/DDBJ whole genome shotgun (WGS) entry which is preliminary data.</text>
</comment>
<feature type="domain" description="Mannitol dehydrogenase N-terminal" evidence="3">
    <location>
        <begin position="59"/>
        <end position="306"/>
    </location>
</feature>
<name>A0A916VS79_9RHOB</name>
<dbReference type="Proteomes" id="UP000628017">
    <property type="component" value="Unassembled WGS sequence"/>
</dbReference>
<dbReference type="PANTHER" id="PTHR43362:SF1">
    <property type="entry name" value="MANNITOL DEHYDROGENASE 2-RELATED"/>
    <property type="match status" value="1"/>
</dbReference>
<dbReference type="InterPro" id="IPR013118">
    <property type="entry name" value="Mannitol_DH_C"/>
</dbReference>
<accession>A0A916VS79</accession>
<dbReference type="SUPFAM" id="SSF48179">
    <property type="entry name" value="6-phosphogluconate dehydrogenase C-terminal domain-like"/>
    <property type="match status" value="1"/>
</dbReference>
<evidence type="ECO:0000259" key="4">
    <source>
        <dbReference type="Pfam" id="PF08125"/>
    </source>
</evidence>
<keyword evidence="6" id="KW-1185">Reference proteome</keyword>
<reference evidence="5" key="2">
    <citation type="submission" date="2020-09" db="EMBL/GenBank/DDBJ databases">
        <authorList>
            <person name="Sun Q."/>
            <person name="Zhou Y."/>
        </authorList>
    </citation>
    <scope>NUCLEOTIDE SEQUENCE</scope>
    <source>
        <strain evidence="5">CGMCC 1.15880</strain>
    </source>
</reference>
<dbReference type="InterPro" id="IPR013131">
    <property type="entry name" value="Mannitol_DH_N"/>
</dbReference>
<keyword evidence="1" id="KW-0560">Oxidoreductase</keyword>
<dbReference type="Gene3D" id="3.40.50.720">
    <property type="entry name" value="NAD(P)-binding Rossmann-like Domain"/>
    <property type="match status" value="1"/>
</dbReference>
<evidence type="ECO:0000256" key="1">
    <source>
        <dbReference type="ARBA" id="ARBA00023002"/>
    </source>
</evidence>
<dbReference type="EMBL" id="BMKA01000004">
    <property type="protein sequence ID" value="GGA27348.1"/>
    <property type="molecule type" value="Genomic_DNA"/>
</dbReference>
<dbReference type="SUPFAM" id="SSF51735">
    <property type="entry name" value="NAD(P)-binding Rossmann-fold domains"/>
    <property type="match status" value="1"/>
</dbReference>
<evidence type="ECO:0000259" key="3">
    <source>
        <dbReference type="Pfam" id="PF01232"/>
    </source>
</evidence>
<dbReference type="PANTHER" id="PTHR43362">
    <property type="entry name" value="MANNITOL DEHYDROGENASE DSF1-RELATED"/>
    <property type="match status" value="1"/>
</dbReference>
<dbReference type="AlphaFoldDB" id="A0A916VS79"/>
<evidence type="ECO:0000256" key="2">
    <source>
        <dbReference type="SAM" id="MobiDB-lite"/>
    </source>
</evidence>
<evidence type="ECO:0000313" key="6">
    <source>
        <dbReference type="Proteomes" id="UP000628017"/>
    </source>
</evidence>
<evidence type="ECO:0000313" key="5">
    <source>
        <dbReference type="EMBL" id="GGA27348.1"/>
    </source>
</evidence>
<dbReference type="InterPro" id="IPR036291">
    <property type="entry name" value="NAD(P)-bd_dom_sf"/>
</dbReference>
<dbReference type="InterPro" id="IPR013328">
    <property type="entry name" value="6PGD_dom2"/>
</dbReference>
<dbReference type="InterPro" id="IPR050988">
    <property type="entry name" value="Mannitol_DH/Oxidoreductase"/>
</dbReference>
<dbReference type="PRINTS" id="PR00084">
    <property type="entry name" value="MTLDHDRGNASE"/>
</dbReference>
<organism evidence="5 6">
    <name type="scientific">Neptunicoccus cionae</name>
    <dbReference type="NCBI Taxonomy" id="2035344"/>
    <lineage>
        <taxon>Bacteria</taxon>
        <taxon>Pseudomonadati</taxon>
        <taxon>Pseudomonadota</taxon>
        <taxon>Alphaproteobacteria</taxon>
        <taxon>Rhodobacterales</taxon>
        <taxon>Paracoccaceae</taxon>
        <taxon>Neptunicoccus</taxon>
    </lineage>
</organism>
<dbReference type="Pfam" id="PF08125">
    <property type="entry name" value="Mannitol_dh_C"/>
    <property type="match status" value="1"/>
</dbReference>
<dbReference type="Pfam" id="PF01232">
    <property type="entry name" value="Mannitol_dh"/>
    <property type="match status" value="1"/>
</dbReference>